<reference evidence="2 3" key="1">
    <citation type="submission" date="2020-02" db="EMBL/GenBank/DDBJ databases">
        <authorList>
            <person name="Brisse S."/>
        </authorList>
    </citation>
    <scope>NUCLEOTIDE SEQUENCE [LARGE SCALE GENOMIC DNA]</scope>
    <source>
        <strain evidence="2">CIP107547</strain>
    </source>
</reference>
<dbReference type="EMBL" id="CADDAV010000033">
    <property type="protein sequence ID" value="CAB0622344.1"/>
    <property type="molecule type" value="Genomic_DNA"/>
</dbReference>
<proteinExistence type="predicted"/>
<dbReference type="AlphaFoldDB" id="A0A811G7S9"/>
<accession>A0A811G7S9</accession>
<name>A0A811G7S9_CORDP</name>
<dbReference type="Proteomes" id="UP000480222">
    <property type="component" value="Unassembled WGS sequence"/>
</dbReference>
<organism evidence="2 3">
    <name type="scientific">Corynebacterium diphtheriae</name>
    <dbReference type="NCBI Taxonomy" id="1717"/>
    <lineage>
        <taxon>Bacteria</taxon>
        <taxon>Bacillati</taxon>
        <taxon>Actinomycetota</taxon>
        <taxon>Actinomycetes</taxon>
        <taxon>Mycobacteriales</taxon>
        <taxon>Corynebacteriaceae</taxon>
        <taxon>Corynebacterium</taxon>
    </lineage>
</organism>
<feature type="region of interest" description="Disordered" evidence="1">
    <location>
        <begin position="34"/>
        <end position="56"/>
    </location>
</feature>
<sequence length="174" mass="19029">MHAGLTGTYLKPVIANPDQFLNRPGLVRGHDVTQKEHHGYQPLRLRNPPAGGAPVLRGTYYPAQRSQRDPEAGPSFFRPDRARPQTEVIVDFSALTGTCIPSSGCAACSTSMNYAISPATFYYFQARGFGPTPYRAGRGAHRAPVLWAVVGQSAGLRARKTMEPRPLGRLDHRT</sequence>
<gene>
    <name evidence="2" type="ORF">CIP107547_02338</name>
</gene>
<comment type="caution">
    <text evidence="2">The sequence shown here is derived from an EMBL/GenBank/DDBJ whole genome shotgun (WGS) entry which is preliminary data.</text>
</comment>
<protein>
    <submittedName>
        <fullName evidence="2">Uncharacterized protein</fullName>
    </submittedName>
</protein>
<evidence type="ECO:0000313" key="3">
    <source>
        <dbReference type="Proteomes" id="UP000480222"/>
    </source>
</evidence>
<evidence type="ECO:0000256" key="1">
    <source>
        <dbReference type="SAM" id="MobiDB-lite"/>
    </source>
</evidence>
<evidence type="ECO:0000313" key="2">
    <source>
        <dbReference type="EMBL" id="CAB0622344.1"/>
    </source>
</evidence>